<accession>A0A2K1K350</accession>
<dbReference type="EMBL" id="ABEU02000009">
    <property type="protein sequence ID" value="PNR48197.1"/>
    <property type="molecule type" value="Genomic_DNA"/>
</dbReference>
<reference evidence="1 3" key="2">
    <citation type="journal article" date="2018" name="Plant J.">
        <title>The Physcomitrella patens chromosome-scale assembly reveals moss genome structure and evolution.</title>
        <authorList>
            <person name="Lang D."/>
            <person name="Ullrich K.K."/>
            <person name="Murat F."/>
            <person name="Fuchs J."/>
            <person name="Jenkins J."/>
            <person name="Haas F.B."/>
            <person name="Piednoel M."/>
            <person name="Gundlach H."/>
            <person name="Van Bel M."/>
            <person name="Meyberg R."/>
            <person name="Vives C."/>
            <person name="Morata J."/>
            <person name="Symeonidi A."/>
            <person name="Hiss M."/>
            <person name="Muchero W."/>
            <person name="Kamisugi Y."/>
            <person name="Saleh O."/>
            <person name="Blanc G."/>
            <person name="Decker E.L."/>
            <person name="van Gessel N."/>
            <person name="Grimwood J."/>
            <person name="Hayes R.D."/>
            <person name="Graham S.W."/>
            <person name="Gunter L.E."/>
            <person name="McDaniel S.F."/>
            <person name="Hoernstein S.N.W."/>
            <person name="Larsson A."/>
            <person name="Li F.W."/>
            <person name="Perroud P.F."/>
            <person name="Phillips J."/>
            <person name="Ranjan P."/>
            <person name="Rokshar D.S."/>
            <person name="Rothfels C.J."/>
            <person name="Schneider L."/>
            <person name="Shu S."/>
            <person name="Stevenson D.W."/>
            <person name="Thummler F."/>
            <person name="Tillich M."/>
            <person name="Villarreal Aguilar J.C."/>
            <person name="Widiez T."/>
            <person name="Wong G.K."/>
            <person name="Wymore A."/>
            <person name="Zhang Y."/>
            <person name="Zimmer A.D."/>
            <person name="Quatrano R.S."/>
            <person name="Mayer K.F.X."/>
            <person name="Goodstein D."/>
            <person name="Casacuberta J.M."/>
            <person name="Vandepoele K."/>
            <person name="Reski R."/>
            <person name="Cuming A.C."/>
            <person name="Tuskan G.A."/>
            <person name="Maumus F."/>
            <person name="Salse J."/>
            <person name="Schmutz J."/>
            <person name="Rensing S.A."/>
        </authorList>
    </citation>
    <scope>NUCLEOTIDE SEQUENCE [LARGE SCALE GENOMIC DNA]</scope>
    <source>
        <strain evidence="2 3">cv. Gransden 2004</strain>
    </source>
</reference>
<evidence type="ECO:0000313" key="1">
    <source>
        <dbReference type="EMBL" id="PNR48197.1"/>
    </source>
</evidence>
<name>A0A2K1K350_PHYPA</name>
<organism evidence="1">
    <name type="scientific">Physcomitrium patens</name>
    <name type="common">Spreading-leaved earth moss</name>
    <name type="synonym">Physcomitrella patens</name>
    <dbReference type="NCBI Taxonomy" id="3218"/>
    <lineage>
        <taxon>Eukaryota</taxon>
        <taxon>Viridiplantae</taxon>
        <taxon>Streptophyta</taxon>
        <taxon>Embryophyta</taxon>
        <taxon>Bryophyta</taxon>
        <taxon>Bryophytina</taxon>
        <taxon>Bryopsida</taxon>
        <taxon>Funariidae</taxon>
        <taxon>Funariales</taxon>
        <taxon>Funariaceae</taxon>
        <taxon>Physcomitrium</taxon>
    </lineage>
</organism>
<dbReference type="Proteomes" id="UP000006727">
    <property type="component" value="Chromosome 9"/>
</dbReference>
<reference evidence="1 3" key="1">
    <citation type="journal article" date="2008" name="Science">
        <title>The Physcomitrella genome reveals evolutionary insights into the conquest of land by plants.</title>
        <authorList>
            <person name="Rensing S."/>
            <person name="Lang D."/>
            <person name="Zimmer A."/>
            <person name="Terry A."/>
            <person name="Salamov A."/>
            <person name="Shapiro H."/>
            <person name="Nishiyama T."/>
            <person name="Perroud P.-F."/>
            <person name="Lindquist E."/>
            <person name="Kamisugi Y."/>
            <person name="Tanahashi T."/>
            <person name="Sakakibara K."/>
            <person name="Fujita T."/>
            <person name="Oishi K."/>
            <person name="Shin-I T."/>
            <person name="Kuroki Y."/>
            <person name="Toyoda A."/>
            <person name="Suzuki Y."/>
            <person name="Hashimoto A."/>
            <person name="Yamaguchi K."/>
            <person name="Sugano A."/>
            <person name="Kohara Y."/>
            <person name="Fujiyama A."/>
            <person name="Anterola A."/>
            <person name="Aoki S."/>
            <person name="Ashton N."/>
            <person name="Barbazuk W.B."/>
            <person name="Barker E."/>
            <person name="Bennetzen J."/>
            <person name="Bezanilla M."/>
            <person name="Blankenship R."/>
            <person name="Cho S.H."/>
            <person name="Dutcher S."/>
            <person name="Estelle M."/>
            <person name="Fawcett J.A."/>
            <person name="Gundlach H."/>
            <person name="Hanada K."/>
            <person name="Heyl A."/>
            <person name="Hicks K.A."/>
            <person name="Hugh J."/>
            <person name="Lohr M."/>
            <person name="Mayer K."/>
            <person name="Melkozernov A."/>
            <person name="Murata T."/>
            <person name="Nelson D."/>
            <person name="Pils B."/>
            <person name="Prigge M."/>
            <person name="Reiss B."/>
            <person name="Renner T."/>
            <person name="Rombauts S."/>
            <person name="Rushton P."/>
            <person name="Sanderfoot A."/>
            <person name="Schween G."/>
            <person name="Shiu S.-H."/>
            <person name="Stueber K."/>
            <person name="Theodoulou F.L."/>
            <person name="Tu H."/>
            <person name="Van de Peer Y."/>
            <person name="Verrier P.J."/>
            <person name="Waters E."/>
            <person name="Wood A."/>
            <person name="Yang L."/>
            <person name="Cove D."/>
            <person name="Cuming A."/>
            <person name="Hasebe M."/>
            <person name="Lucas S."/>
            <person name="Mishler D.B."/>
            <person name="Reski R."/>
            <person name="Grigoriev I."/>
            <person name="Quatrano R.S."/>
            <person name="Boore J.L."/>
        </authorList>
    </citation>
    <scope>NUCLEOTIDE SEQUENCE [LARGE SCALE GENOMIC DNA]</scope>
    <source>
        <strain evidence="2 3">cv. Gransden 2004</strain>
    </source>
</reference>
<dbReference type="EnsemblPlants" id="Pp3c9_13810V3.1">
    <property type="protein sequence ID" value="PAC:32912321.CDS.1"/>
    <property type="gene ID" value="Pp3c9_13810"/>
</dbReference>
<evidence type="ECO:0000313" key="2">
    <source>
        <dbReference type="EnsemblPlants" id="PAC:32912321.CDS.1"/>
    </source>
</evidence>
<sequence length="165" mass="19773">MYLQIKSRTLEIPYIIPRKVHEIYEVAALQLHEKGHIIFFKDLKDVIIMNPNWFGSKVIGPIFSITHDYLDVYTRQPITNIKENLKRESFKYELKQSFNERKKAFKKILKEISHIEVEDVVHVMMKMNIYYKEYCGRKSNNKRIFILAILRDKANIAHEEKCELV</sequence>
<dbReference type="EnsemblPlants" id="Pp3c9_13810V3.2">
    <property type="protein sequence ID" value="PAC:32912322.CDS.1"/>
    <property type="gene ID" value="Pp3c9_13810"/>
</dbReference>
<gene>
    <name evidence="1" type="ORF">PHYPA_012672</name>
</gene>
<dbReference type="PANTHER" id="PTHR47679:SF1">
    <property type="entry name" value="PROTEIN TORNADO 1"/>
    <property type="match status" value="1"/>
</dbReference>
<reference evidence="2" key="3">
    <citation type="submission" date="2020-12" db="UniProtKB">
        <authorList>
            <consortium name="EnsemblPlants"/>
        </authorList>
    </citation>
    <scope>IDENTIFICATION</scope>
</reference>
<keyword evidence="3" id="KW-1185">Reference proteome</keyword>
<evidence type="ECO:0000313" key="3">
    <source>
        <dbReference type="Proteomes" id="UP000006727"/>
    </source>
</evidence>
<dbReference type="InParanoid" id="A0A2K1K350"/>
<dbReference type="Gramene" id="Pp3c9_13810V3.1">
    <property type="protein sequence ID" value="PAC:32912321.CDS.1"/>
    <property type="gene ID" value="Pp3c9_13810"/>
</dbReference>
<dbReference type="AlphaFoldDB" id="A0A2K1K350"/>
<dbReference type="Gramene" id="Pp3c9_13810V3.2">
    <property type="protein sequence ID" value="PAC:32912322.CDS.1"/>
    <property type="gene ID" value="Pp3c9_13810"/>
</dbReference>
<proteinExistence type="predicted"/>
<protein>
    <submittedName>
        <fullName evidence="1 2">Uncharacterized protein</fullName>
    </submittedName>
</protein>
<dbReference type="PANTHER" id="PTHR47679">
    <property type="entry name" value="PROTEIN TORNADO 1"/>
    <property type="match status" value="1"/>
</dbReference>